<evidence type="ECO:0000256" key="3">
    <source>
        <dbReference type="ARBA" id="ARBA00022679"/>
    </source>
</evidence>
<feature type="chain" id="PRO_5002525941" description="Mannosyltransferase" evidence="4">
    <location>
        <begin position="36"/>
        <end position="479"/>
    </location>
</feature>
<comment type="similarity">
    <text evidence="1">Belongs to the glycosyltransferase 15 family.</text>
</comment>
<evidence type="ECO:0000313" key="5">
    <source>
        <dbReference type="EMBL" id="KJZ73786.1"/>
    </source>
</evidence>
<protein>
    <recommendedName>
        <fullName evidence="7">Mannosyltransferase</fullName>
    </recommendedName>
</protein>
<proteinExistence type="inferred from homology"/>
<evidence type="ECO:0000256" key="4">
    <source>
        <dbReference type="SAM" id="SignalP"/>
    </source>
</evidence>
<evidence type="ECO:0000256" key="2">
    <source>
        <dbReference type="ARBA" id="ARBA00022676"/>
    </source>
</evidence>
<evidence type="ECO:0000313" key="6">
    <source>
        <dbReference type="Proteomes" id="UP000054481"/>
    </source>
</evidence>
<dbReference type="InterPro" id="IPR002685">
    <property type="entry name" value="Glyco_trans_15"/>
</dbReference>
<dbReference type="EMBL" id="KQ030532">
    <property type="protein sequence ID" value="KJZ73786.1"/>
    <property type="molecule type" value="Genomic_DNA"/>
</dbReference>
<keyword evidence="3" id="KW-0808">Transferase</keyword>
<dbReference type="Proteomes" id="UP000054481">
    <property type="component" value="Unassembled WGS sequence"/>
</dbReference>
<dbReference type="GO" id="GO:0006487">
    <property type="term" value="P:protein N-linked glycosylation"/>
    <property type="evidence" value="ECO:0007669"/>
    <property type="project" value="TreeGrafter"/>
</dbReference>
<evidence type="ECO:0000256" key="1">
    <source>
        <dbReference type="ARBA" id="ARBA00007677"/>
    </source>
</evidence>
<sequence length="479" mass="53519">MRGGRGHGTLIGLRLVFSAWLCIWLRLVPLPGDYAVSATAADKPPRAVLVSLAHEHDLDPILSSVSQLEKTFNNRHRYDWVFFSTRPLGEEFRRLTSNATNATCMYEVIHGAGLTSPKGIREPLLRASQTETLEQERNVDTGFEDSPAEATSLLGQVRRWKSGIFAKESRLKGYDWFWIIEPGAQFTHNIDFDVFRAMRDVGIAYGSNRAVLDMADVRKLSPHVKTFINDNPELVHADADISWLLEPANKGEGVLDDLDDEVWGQVTATDIGDPDFGVSPGSETRGWLSGGGDVDDVSSAMEAFASRLSGIFTSSLWPAFEIGSLAFLRSQNHQALFEHLDKAGDLYYGGLREASTPTISASMFLPQKSVLHFRKRDRRYAKWPSPPESTPDPNLDLGIIRDTSGWTLAAGSASSRSHVLRPVPLTAVMRLWFTLWDDIVQDFERQDRLPGLRSGNTVIDERNFVLIEWKKRIKLPVKA</sequence>
<keyword evidence="2" id="KW-0328">Glycosyltransferase</keyword>
<keyword evidence="6" id="KW-1185">Reference proteome</keyword>
<reference evidence="5 6" key="1">
    <citation type="journal article" date="2014" name="Genome Biol. Evol.">
        <title>Comparative genomics and transcriptomics analyses reveal divergent lifestyle features of nematode endoparasitic fungus Hirsutella minnesotensis.</title>
        <authorList>
            <person name="Lai Y."/>
            <person name="Liu K."/>
            <person name="Zhang X."/>
            <person name="Zhang X."/>
            <person name="Li K."/>
            <person name="Wang N."/>
            <person name="Shu C."/>
            <person name="Wu Y."/>
            <person name="Wang C."/>
            <person name="Bushley K.E."/>
            <person name="Xiang M."/>
            <person name="Liu X."/>
        </authorList>
    </citation>
    <scope>NUCLEOTIDE SEQUENCE [LARGE SCALE GENOMIC DNA]</scope>
    <source>
        <strain evidence="5 6">3608</strain>
    </source>
</reference>
<feature type="signal peptide" evidence="4">
    <location>
        <begin position="1"/>
        <end position="35"/>
    </location>
</feature>
<dbReference type="Gene3D" id="3.90.550.10">
    <property type="entry name" value="Spore Coat Polysaccharide Biosynthesis Protein SpsA, Chain A"/>
    <property type="match status" value="1"/>
</dbReference>
<dbReference type="PANTHER" id="PTHR31121:SF7">
    <property type="entry name" value="MANNOSYLTRANSFERASE KTR4-RELATED"/>
    <property type="match status" value="1"/>
</dbReference>
<dbReference type="GO" id="GO:0000026">
    <property type="term" value="F:alpha-1,2-mannosyltransferase activity"/>
    <property type="evidence" value="ECO:0007669"/>
    <property type="project" value="TreeGrafter"/>
</dbReference>
<dbReference type="InterPro" id="IPR029044">
    <property type="entry name" value="Nucleotide-diphossugar_trans"/>
</dbReference>
<keyword evidence="4" id="KW-0732">Signal</keyword>
<dbReference type="GO" id="GO:0016020">
    <property type="term" value="C:membrane"/>
    <property type="evidence" value="ECO:0007669"/>
    <property type="project" value="InterPro"/>
</dbReference>
<dbReference type="GO" id="GO:0006493">
    <property type="term" value="P:protein O-linked glycosylation"/>
    <property type="evidence" value="ECO:0007669"/>
    <property type="project" value="TreeGrafter"/>
</dbReference>
<gene>
    <name evidence="5" type="ORF">HIM_06904</name>
</gene>
<dbReference type="Pfam" id="PF01793">
    <property type="entry name" value="Glyco_transf_15"/>
    <property type="match status" value="2"/>
</dbReference>
<dbReference type="OrthoDB" id="202470at2759"/>
<dbReference type="GO" id="GO:0000032">
    <property type="term" value="P:cell wall mannoprotein biosynthetic process"/>
    <property type="evidence" value="ECO:0007669"/>
    <property type="project" value="TreeGrafter"/>
</dbReference>
<dbReference type="AlphaFoldDB" id="A0A0F7ZIJ8"/>
<accession>A0A0F7ZIJ8</accession>
<dbReference type="GO" id="GO:0005794">
    <property type="term" value="C:Golgi apparatus"/>
    <property type="evidence" value="ECO:0007669"/>
    <property type="project" value="TreeGrafter"/>
</dbReference>
<name>A0A0F7ZIJ8_9HYPO</name>
<organism evidence="5 6">
    <name type="scientific">Hirsutella minnesotensis 3608</name>
    <dbReference type="NCBI Taxonomy" id="1043627"/>
    <lineage>
        <taxon>Eukaryota</taxon>
        <taxon>Fungi</taxon>
        <taxon>Dikarya</taxon>
        <taxon>Ascomycota</taxon>
        <taxon>Pezizomycotina</taxon>
        <taxon>Sordariomycetes</taxon>
        <taxon>Hypocreomycetidae</taxon>
        <taxon>Hypocreales</taxon>
        <taxon>Ophiocordycipitaceae</taxon>
        <taxon>Hirsutella</taxon>
    </lineage>
</organism>
<evidence type="ECO:0008006" key="7">
    <source>
        <dbReference type="Google" id="ProtNLM"/>
    </source>
</evidence>
<dbReference type="SUPFAM" id="SSF53448">
    <property type="entry name" value="Nucleotide-diphospho-sugar transferases"/>
    <property type="match status" value="1"/>
</dbReference>
<dbReference type="PANTHER" id="PTHR31121">
    <property type="entry name" value="ALPHA-1,2 MANNOSYLTRANSFERASE KTR1"/>
    <property type="match status" value="1"/>
</dbReference>